<sequence>MDSGLDMSVRTKCNRCNDLATIQDSVEESADFKVLYCTCNNPECGHTFAVHQTFSHTLSPSRLDFDPAMMEKIQRMSRVQQQELFSAISKSRD</sequence>
<evidence type="ECO:0000256" key="1">
    <source>
        <dbReference type="PROSITE-ProRule" id="PRU00325"/>
    </source>
</evidence>
<keyword evidence="1" id="KW-0479">Metal-binding</keyword>
<name>A0A142BB49_9GAMM</name>
<dbReference type="PATRIC" id="fig|570277.3.peg.1974"/>
<proteinExistence type="predicted"/>
<dbReference type="Pfam" id="PF04606">
    <property type="entry name" value="Ogr_Delta"/>
    <property type="match status" value="1"/>
</dbReference>
<organism evidence="3 4">
    <name type="scientific">Endozoicomonas montiporae CL-33</name>
    <dbReference type="NCBI Taxonomy" id="570277"/>
    <lineage>
        <taxon>Bacteria</taxon>
        <taxon>Pseudomonadati</taxon>
        <taxon>Pseudomonadota</taxon>
        <taxon>Gammaproteobacteria</taxon>
        <taxon>Oceanospirillales</taxon>
        <taxon>Endozoicomonadaceae</taxon>
        <taxon>Endozoicomonas</taxon>
    </lineage>
</organism>
<dbReference type="Proteomes" id="UP000071065">
    <property type="component" value="Chromosome"/>
</dbReference>
<evidence type="ECO:0000313" key="4">
    <source>
        <dbReference type="Proteomes" id="UP000071065"/>
    </source>
</evidence>
<accession>A0A142BB49</accession>
<reference evidence="3 4" key="1">
    <citation type="journal article" date="2016" name="Front. Microbiol.">
        <title>Genomic Insight into the Host-Endosymbiont Relationship of Endozoicomonas montiporae CL-33(T) with its Coral Host.</title>
        <authorList>
            <person name="Ding J.-Y."/>
            <person name="Shiu J.-H."/>
            <person name="Chen W.-M."/>
            <person name="Chiang Y.-R."/>
            <person name="Tang S.-L."/>
        </authorList>
    </citation>
    <scope>NUCLEOTIDE SEQUENCE [LARGE SCALE GENOMIC DNA]</scope>
    <source>
        <strain evidence="3 4">CL-33</strain>
    </source>
</reference>
<protein>
    <submittedName>
        <fullName evidence="3">Transcriptional activator Ogr/delta</fullName>
    </submittedName>
</protein>
<dbReference type="InterPro" id="IPR007684">
    <property type="entry name" value="Znf_Ogr/Delta"/>
</dbReference>
<dbReference type="EMBL" id="CP013251">
    <property type="protein sequence ID" value="AMO55975.1"/>
    <property type="molecule type" value="Genomic_DNA"/>
</dbReference>
<gene>
    <name evidence="3" type="ORF">EZMO1_1832</name>
</gene>
<dbReference type="AlphaFoldDB" id="A0A142BB49"/>
<dbReference type="KEGG" id="emp:EZMO1_1832"/>
<dbReference type="PROSITE" id="PS50966">
    <property type="entry name" value="ZF_SWIM"/>
    <property type="match status" value="1"/>
</dbReference>
<dbReference type="InterPro" id="IPR007527">
    <property type="entry name" value="Znf_SWIM"/>
</dbReference>
<dbReference type="STRING" id="570277.EZMO1_1832"/>
<evidence type="ECO:0000259" key="2">
    <source>
        <dbReference type="PROSITE" id="PS50966"/>
    </source>
</evidence>
<feature type="domain" description="SWIM-type" evidence="2">
    <location>
        <begin position="22"/>
        <end position="55"/>
    </location>
</feature>
<dbReference type="GO" id="GO:0008270">
    <property type="term" value="F:zinc ion binding"/>
    <property type="evidence" value="ECO:0007669"/>
    <property type="project" value="UniProtKB-KW"/>
</dbReference>
<evidence type="ECO:0000313" key="3">
    <source>
        <dbReference type="EMBL" id="AMO55975.1"/>
    </source>
</evidence>
<keyword evidence="1" id="KW-0862">Zinc</keyword>
<keyword evidence="1" id="KW-0863">Zinc-finger</keyword>